<protein>
    <recommendedName>
        <fullName evidence="4">GH16 domain-containing protein</fullName>
    </recommendedName>
</protein>
<dbReference type="PANTHER" id="PTHR10963">
    <property type="entry name" value="GLYCOSYL HYDROLASE-RELATED"/>
    <property type="match status" value="1"/>
</dbReference>
<evidence type="ECO:0000256" key="3">
    <source>
        <dbReference type="SAM" id="Phobius"/>
    </source>
</evidence>
<feature type="compositionally biased region" description="Polar residues" evidence="2">
    <location>
        <begin position="118"/>
        <end position="130"/>
    </location>
</feature>
<dbReference type="AlphaFoldDB" id="A0A8H7XSC6"/>
<evidence type="ECO:0000313" key="5">
    <source>
        <dbReference type="EMBL" id="KAG5166132.1"/>
    </source>
</evidence>
<name>A0A8H7XSC6_PSICU</name>
<keyword evidence="3" id="KW-0472">Membrane</keyword>
<dbReference type="Pfam" id="PF00722">
    <property type="entry name" value="Glyco_hydro_16"/>
    <property type="match status" value="1"/>
</dbReference>
<feature type="region of interest" description="Disordered" evidence="2">
    <location>
        <begin position="1"/>
        <end position="188"/>
    </location>
</feature>
<dbReference type="GO" id="GO:0005975">
    <property type="term" value="P:carbohydrate metabolic process"/>
    <property type="evidence" value="ECO:0007669"/>
    <property type="project" value="InterPro"/>
</dbReference>
<feature type="compositionally biased region" description="Pro residues" evidence="2">
    <location>
        <begin position="143"/>
        <end position="162"/>
    </location>
</feature>
<evidence type="ECO:0000256" key="2">
    <source>
        <dbReference type="SAM" id="MobiDB-lite"/>
    </source>
</evidence>
<dbReference type="InterPro" id="IPR050546">
    <property type="entry name" value="Glycosyl_Hydrlase_16"/>
</dbReference>
<dbReference type="InterPro" id="IPR000757">
    <property type="entry name" value="Beta-glucanase-like"/>
</dbReference>
<keyword evidence="3" id="KW-1133">Transmembrane helix</keyword>
<gene>
    <name evidence="5" type="ORF">JR316_008206</name>
</gene>
<evidence type="ECO:0000259" key="4">
    <source>
        <dbReference type="PROSITE" id="PS51762"/>
    </source>
</evidence>
<feature type="compositionally biased region" description="Low complexity" evidence="2">
    <location>
        <begin position="163"/>
        <end position="173"/>
    </location>
</feature>
<dbReference type="GO" id="GO:0004553">
    <property type="term" value="F:hydrolase activity, hydrolyzing O-glycosyl compounds"/>
    <property type="evidence" value="ECO:0007669"/>
    <property type="project" value="InterPro"/>
</dbReference>
<feature type="compositionally biased region" description="Low complexity" evidence="2">
    <location>
        <begin position="269"/>
        <end position="282"/>
    </location>
</feature>
<dbReference type="InterPro" id="IPR013320">
    <property type="entry name" value="ConA-like_dom_sf"/>
</dbReference>
<organism evidence="5">
    <name type="scientific">Psilocybe cubensis</name>
    <name type="common">Psychedelic mushroom</name>
    <name type="synonym">Stropharia cubensis</name>
    <dbReference type="NCBI Taxonomy" id="181762"/>
    <lineage>
        <taxon>Eukaryota</taxon>
        <taxon>Fungi</taxon>
        <taxon>Dikarya</taxon>
        <taxon>Basidiomycota</taxon>
        <taxon>Agaricomycotina</taxon>
        <taxon>Agaricomycetes</taxon>
        <taxon>Agaricomycetidae</taxon>
        <taxon>Agaricales</taxon>
        <taxon>Agaricineae</taxon>
        <taxon>Strophariaceae</taxon>
        <taxon>Psilocybe</taxon>
    </lineage>
</organism>
<comment type="caution">
    <text evidence="5">The sequence shown here is derived from an EMBL/GenBank/DDBJ whole genome shotgun (WGS) entry which is preliminary data.</text>
</comment>
<dbReference type="OrthoDB" id="4781at2759"/>
<dbReference type="SUPFAM" id="SSF49899">
    <property type="entry name" value="Concanavalin A-like lectins/glucanases"/>
    <property type="match status" value="1"/>
</dbReference>
<feature type="domain" description="GH16" evidence="4">
    <location>
        <begin position="430"/>
        <end position="798"/>
    </location>
</feature>
<dbReference type="Gene3D" id="2.60.120.200">
    <property type="match status" value="1"/>
</dbReference>
<proteinExistence type="inferred from homology"/>
<feature type="transmembrane region" description="Helical" evidence="3">
    <location>
        <begin position="408"/>
        <end position="430"/>
    </location>
</feature>
<feature type="compositionally biased region" description="Basic residues" evidence="2">
    <location>
        <begin position="85"/>
        <end position="99"/>
    </location>
</feature>
<feature type="compositionally biased region" description="Low complexity" evidence="2">
    <location>
        <begin position="53"/>
        <end position="67"/>
    </location>
</feature>
<sequence length="798" mass="84362">MAYPRRLSGTHLAPNTRARATRSSSDDDAQTGADSPSLTPPRPFFLSGDTNRSSASSTGTGGAETSSLDPPSDSDAEITIPPRAIPHHQRVHGHGRRRSGMSAAAASASAGGYAPLDNPSSPLTPAYPTSSKRRGSMTALPPGAAPPAPPAPDTPPLPPSPPTNSALFTKALPSKPPPSSFAFPFQAYPGNPDPGLSIPGLSRRRSSLDSATMSGLLPASHTYGDDGVGSGSGSFPRQGSLTDLRKPFAPFMAGSGAATPTSEGGGGNASSSSLPRSSSSNSLYKQSAAAPIAAATSGATVGAIPRNASVHSFRAPFLAPSSRPTSSLWSPPSYAHQYASMPLASPSPTASTTALPYNNNSNGTTYPPPLALVHKPKPPLPSTRLTAPIHPSEKPWLATREPRTRTSYCLTLLCVILGLAGAGLLCFTGITSVNVLDPSRLCMVLDEEFNGGSLDTAGTWNRDVELGGFGNGEFEMTTDSDDNLFLKNGELYIMPTLTSDKVNNILDGGKFTLDGCTTSNKTACSATSDASKGTVINPVQSARINTQGKKGIRFGKVEVRAKLPKGDWLWPAVWMLPTNPTYGAWPLSGEIDILEARGNSPAYPAQGSNFIRSSLNYGPFPALTHTIFGWFSLKRGDFAKEWHVYTLEWTESFIRMSVDRTTHTMLEISTRPRGPSFSLSTAPKASEKRSYWNQAGFPQTARNGSAAVVAVTNPYEGVDGATPAAPFDREFYLVVDLAAGGTSGWFPDGKGGKMWLDGSLTAMRDFARAQDTWAATWPSSPEDRAFRIDYIKMWEVCR</sequence>
<dbReference type="EMBL" id="JAFIQS010000008">
    <property type="protein sequence ID" value="KAG5166132.1"/>
    <property type="molecule type" value="Genomic_DNA"/>
</dbReference>
<comment type="similarity">
    <text evidence="1">Belongs to the glycosyl hydrolase 16 family.</text>
</comment>
<dbReference type="PANTHER" id="PTHR10963:SF55">
    <property type="entry name" value="GLYCOSIDE HYDROLASE FAMILY 16 PROTEIN"/>
    <property type="match status" value="1"/>
</dbReference>
<keyword evidence="3" id="KW-0812">Transmembrane</keyword>
<feature type="region of interest" description="Disordered" evidence="2">
    <location>
        <begin position="217"/>
        <end position="282"/>
    </location>
</feature>
<feature type="compositionally biased region" description="Low complexity" evidence="2">
    <location>
        <begin position="100"/>
        <end position="114"/>
    </location>
</feature>
<accession>A0A8H7XSC6</accession>
<dbReference type="PROSITE" id="PS51762">
    <property type="entry name" value="GH16_2"/>
    <property type="match status" value="1"/>
</dbReference>
<evidence type="ECO:0000256" key="1">
    <source>
        <dbReference type="ARBA" id="ARBA00006865"/>
    </source>
</evidence>
<reference evidence="5" key="1">
    <citation type="submission" date="2021-02" db="EMBL/GenBank/DDBJ databases">
        <title>Psilocybe cubensis genome.</title>
        <authorList>
            <person name="Mckernan K.J."/>
            <person name="Crawford S."/>
            <person name="Trippe A."/>
            <person name="Kane L.T."/>
            <person name="Mclaughlin S."/>
        </authorList>
    </citation>
    <scope>NUCLEOTIDE SEQUENCE [LARGE SCALE GENOMIC DNA]</scope>
    <source>
        <strain evidence="5">MGC-MH-2018</strain>
    </source>
</reference>